<comment type="caution">
    <text evidence="2">The sequence shown here is derived from an EMBL/GenBank/DDBJ whole genome shotgun (WGS) entry which is preliminary data.</text>
</comment>
<dbReference type="Proteomes" id="UP000616724">
    <property type="component" value="Unassembled WGS sequence"/>
</dbReference>
<accession>A0A8J3W573</accession>
<keyword evidence="3" id="KW-1185">Reference proteome</keyword>
<name>A0A8J3W573_9ACTN</name>
<dbReference type="InterPro" id="IPR010093">
    <property type="entry name" value="SinI_DNA-bd"/>
</dbReference>
<evidence type="ECO:0000313" key="3">
    <source>
        <dbReference type="Proteomes" id="UP000616724"/>
    </source>
</evidence>
<dbReference type="EMBL" id="BOOH01000019">
    <property type="protein sequence ID" value="GIH76173.1"/>
    <property type="molecule type" value="Genomic_DNA"/>
</dbReference>
<feature type="domain" description="Helix-turn-helix" evidence="1">
    <location>
        <begin position="2"/>
        <end position="52"/>
    </location>
</feature>
<dbReference type="AlphaFoldDB" id="A0A8J3W573"/>
<dbReference type="SUPFAM" id="SSF46955">
    <property type="entry name" value="Putative DNA-binding domain"/>
    <property type="match status" value="1"/>
</dbReference>
<gene>
    <name evidence="2" type="ORF">Plo01_26020</name>
</gene>
<sequence length="63" mass="7251">MYLSMRQACQRLRLSRWTVTRLIQDGSLQAIKSSEAPNGHYRISEESLQRYISLQTVPAQGAR</sequence>
<dbReference type="NCBIfam" id="TIGR01764">
    <property type="entry name" value="excise"/>
    <property type="match status" value="1"/>
</dbReference>
<evidence type="ECO:0000259" key="1">
    <source>
        <dbReference type="Pfam" id="PF12728"/>
    </source>
</evidence>
<evidence type="ECO:0000313" key="2">
    <source>
        <dbReference type="EMBL" id="GIH76173.1"/>
    </source>
</evidence>
<dbReference type="InterPro" id="IPR009061">
    <property type="entry name" value="DNA-bd_dom_put_sf"/>
</dbReference>
<dbReference type="GO" id="GO:0003677">
    <property type="term" value="F:DNA binding"/>
    <property type="evidence" value="ECO:0007669"/>
    <property type="project" value="InterPro"/>
</dbReference>
<dbReference type="Pfam" id="PF12728">
    <property type="entry name" value="HTH_17"/>
    <property type="match status" value="1"/>
</dbReference>
<proteinExistence type="predicted"/>
<protein>
    <recommendedName>
        <fullName evidence="1">Helix-turn-helix domain-containing protein</fullName>
    </recommendedName>
</protein>
<organism evidence="2 3">
    <name type="scientific">Planobispora longispora</name>
    <dbReference type="NCBI Taxonomy" id="28887"/>
    <lineage>
        <taxon>Bacteria</taxon>
        <taxon>Bacillati</taxon>
        <taxon>Actinomycetota</taxon>
        <taxon>Actinomycetes</taxon>
        <taxon>Streptosporangiales</taxon>
        <taxon>Streptosporangiaceae</taxon>
        <taxon>Planobispora</taxon>
    </lineage>
</organism>
<reference evidence="2 3" key="1">
    <citation type="submission" date="2021-01" db="EMBL/GenBank/DDBJ databases">
        <title>Whole genome shotgun sequence of Planobispora longispora NBRC 13918.</title>
        <authorList>
            <person name="Komaki H."/>
            <person name="Tamura T."/>
        </authorList>
    </citation>
    <scope>NUCLEOTIDE SEQUENCE [LARGE SCALE GENOMIC DNA]</scope>
    <source>
        <strain evidence="2 3">NBRC 13918</strain>
    </source>
</reference>
<dbReference type="Gene3D" id="1.10.1660.10">
    <property type="match status" value="1"/>
</dbReference>
<dbReference type="InterPro" id="IPR041657">
    <property type="entry name" value="HTH_17"/>
</dbReference>